<comment type="caution">
    <text evidence="2">The sequence shown here is derived from an EMBL/GenBank/DDBJ whole genome shotgun (WGS) entry which is preliminary data.</text>
</comment>
<dbReference type="Proteomes" id="UP000216498">
    <property type="component" value="Unassembled WGS sequence"/>
</dbReference>
<dbReference type="OrthoDB" id="9111355at2"/>
<dbReference type="SUPFAM" id="SSF54593">
    <property type="entry name" value="Glyoxalase/Bleomycin resistance protein/Dihydroxybiphenyl dioxygenase"/>
    <property type="match status" value="1"/>
</dbReference>
<feature type="domain" description="Glyoxalase-like" evidence="1">
    <location>
        <begin position="4"/>
        <end position="172"/>
    </location>
</feature>
<reference evidence="2 3" key="1">
    <citation type="submission" date="2017-08" db="EMBL/GenBank/DDBJ databases">
        <title>Virgibacillus indicus sp. nov. and Virgibacillus profoundi sp. nov, two moderately halophilic bacteria isolated from marine sediment by using the Microfluidic Streak Plate.</title>
        <authorList>
            <person name="Xu B."/>
            <person name="Hu B."/>
            <person name="Wang J."/>
            <person name="Zhu Y."/>
            <person name="Huang L."/>
            <person name="Du W."/>
            <person name="Huang Y."/>
        </authorList>
    </citation>
    <scope>NUCLEOTIDE SEQUENCE [LARGE SCALE GENOMIC DNA]</scope>
    <source>
        <strain evidence="2 3">IO3-P2-C2</strain>
    </source>
</reference>
<evidence type="ECO:0000313" key="2">
    <source>
        <dbReference type="EMBL" id="OZU89165.1"/>
    </source>
</evidence>
<dbReference type="InterPro" id="IPR029068">
    <property type="entry name" value="Glyas_Bleomycin-R_OHBP_Dase"/>
</dbReference>
<evidence type="ECO:0000313" key="3">
    <source>
        <dbReference type="Proteomes" id="UP000216498"/>
    </source>
</evidence>
<protein>
    <recommendedName>
        <fullName evidence="1">Glyoxalase-like domain-containing protein</fullName>
    </recommendedName>
</protein>
<name>A0A265NBK0_9BACI</name>
<sequence>MLAIDHIIIAAKDPAQAAHKFGQKHNLTTIEGGKHSNWGTYNYLSYFSNDCYIEWLGIFDENLARKSDNPLVQQLVSALSNNIEGMIQFALRTNNMDEYVKHFDKISLDFTGPVPGYRQKPDGSDLHWRMLFPERKLPFLIEWGNGKNVPQDESLINEKQLKSITYEKAGKEYFNKAFQLDSAGVSILLENGKIKFSADQELDFIFE</sequence>
<dbReference type="RefSeq" id="WP_094885556.1">
    <property type="nucleotide sequence ID" value="NZ_NPMS01000003.1"/>
</dbReference>
<dbReference type="PANTHER" id="PTHR40265">
    <property type="entry name" value="BLL2707 PROTEIN"/>
    <property type="match status" value="1"/>
</dbReference>
<organism evidence="2 3">
    <name type="scientific">Virgibacillus indicus</name>
    <dbReference type="NCBI Taxonomy" id="2024554"/>
    <lineage>
        <taxon>Bacteria</taxon>
        <taxon>Bacillati</taxon>
        <taxon>Bacillota</taxon>
        <taxon>Bacilli</taxon>
        <taxon>Bacillales</taxon>
        <taxon>Bacillaceae</taxon>
        <taxon>Virgibacillus</taxon>
    </lineage>
</organism>
<dbReference type="AlphaFoldDB" id="A0A265NBK0"/>
<proteinExistence type="predicted"/>
<keyword evidence="3" id="KW-1185">Reference proteome</keyword>
<accession>A0A265NBK0</accession>
<dbReference type="Gene3D" id="3.10.180.10">
    <property type="entry name" value="2,3-Dihydroxybiphenyl 1,2-Dioxygenase, domain 1"/>
    <property type="match status" value="1"/>
</dbReference>
<gene>
    <name evidence="2" type="ORF">CIL03_09160</name>
</gene>
<dbReference type="Pfam" id="PF13468">
    <property type="entry name" value="Glyoxalase_3"/>
    <property type="match status" value="1"/>
</dbReference>
<dbReference type="InterPro" id="IPR025870">
    <property type="entry name" value="Glyoxalase-like_dom"/>
</dbReference>
<dbReference type="EMBL" id="NPMS01000003">
    <property type="protein sequence ID" value="OZU89165.1"/>
    <property type="molecule type" value="Genomic_DNA"/>
</dbReference>
<dbReference type="PANTHER" id="PTHR40265:SF1">
    <property type="entry name" value="GLYOXALASE-LIKE DOMAIN-CONTAINING PROTEIN"/>
    <property type="match status" value="1"/>
</dbReference>
<evidence type="ECO:0000259" key="1">
    <source>
        <dbReference type="Pfam" id="PF13468"/>
    </source>
</evidence>